<comment type="caution">
    <text evidence="1">The sequence shown here is derived from an EMBL/GenBank/DDBJ whole genome shotgun (WGS) entry which is preliminary data.</text>
</comment>
<dbReference type="STRING" id="1073574.GOARA_057_00190"/>
<dbReference type="Proteomes" id="UP000035088">
    <property type="component" value="Unassembled WGS sequence"/>
</dbReference>
<dbReference type="AlphaFoldDB" id="G7H3S0"/>
<dbReference type="OrthoDB" id="3759563at2"/>
<evidence type="ECO:0000313" key="2">
    <source>
        <dbReference type="Proteomes" id="UP000035088"/>
    </source>
</evidence>
<reference evidence="1 2" key="1">
    <citation type="submission" date="2011-11" db="EMBL/GenBank/DDBJ databases">
        <title>Whole genome shotgun sequence of Gordonia araii NBRC 100433.</title>
        <authorList>
            <person name="Yoshida Y."/>
            <person name="Hosoyama A."/>
            <person name="Tsuchikane K."/>
            <person name="Katsumata H."/>
            <person name="Yamazaki S."/>
            <person name="Fujita N."/>
        </authorList>
    </citation>
    <scope>NUCLEOTIDE SEQUENCE [LARGE SCALE GENOMIC DNA]</scope>
    <source>
        <strain evidence="1 2">NBRC 100433</strain>
    </source>
</reference>
<evidence type="ECO:0000313" key="1">
    <source>
        <dbReference type="EMBL" id="GAB10495.1"/>
    </source>
</evidence>
<name>G7H3S0_9ACTN</name>
<gene>
    <name evidence="1" type="ORF">GOARA_057_00190</name>
</gene>
<sequence length="342" mass="36342">MTTESVAQALLDAQVAWTIHRLTGDELPELATQAVDDVLAVAENATISALADPEMVKSFARMIAKNVPPSTAASTLVEHSAEVVMSNPAGTYTLREVIDRDNVERITDEVLALTPLLESVLDDLTHSPMTAAIASRFVGRIVNDVLAGNRAVAEKIPGVGSLVSFGTKAAGKAIGKTGEQFEAMFSDTAAKGAEFAMGRLNKIIVATMKDPSTRSAILEVFDLYADKPIGRLDKVITLDDAKRIGGLGQDVAIAGAVSEPALKLVDALIDGFFTVYGDYPAADLLDELDITRDDLVSYAVQGAPRLFDAVKQSGELERIVREQLAPFFESPEVVAILDGKAS</sequence>
<protein>
    <submittedName>
        <fullName evidence="1">Uncharacterized protein</fullName>
    </submittedName>
</protein>
<proteinExistence type="predicted"/>
<organism evidence="1 2">
    <name type="scientific">Gordonia araii NBRC 100433</name>
    <dbReference type="NCBI Taxonomy" id="1073574"/>
    <lineage>
        <taxon>Bacteria</taxon>
        <taxon>Bacillati</taxon>
        <taxon>Actinomycetota</taxon>
        <taxon>Actinomycetes</taxon>
        <taxon>Mycobacteriales</taxon>
        <taxon>Gordoniaceae</taxon>
        <taxon>Gordonia</taxon>
    </lineage>
</organism>
<keyword evidence="2" id="KW-1185">Reference proteome</keyword>
<dbReference type="RefSeq" id="WP_007322570.1">
    <property type="nucleotide sequence ID" value="NZ_BAEE01000057.1"/>
</dbReference>
<accession>G7H3S0</accession>
<dbReference type="EMBL" id="BAEE01000057">
    <property type="protein sequence ID" value="GAB10495.1"/>
    <property type="molecule type" value="Genomic_DNA"/>
</dbReference>